<feature type="binding site" evidence="13">
    <location>
        <position position="131"/>
    </location>
    <ligand>
        <name>substrate</name>
    </ligand>
</feature>
<dbReference type="InterPro" id="IPR015377">
    <property type="entry name" value="Fumarylacetoacetase_N"/>
</dbReference>
<comment type="pathway">
    <text evidence="2 15">Amino-acid degradation; L-phenylalanine degradation; acetoacetate and fumarate from L-phenylalanine: step 6/6.</text>
</comment>
<accession>A0A9N8ZZV3</accession>
<evidence type="ECO:0000256" key="12">
    <source>
        <dbReference type="PIRSR" id="PIRSR605959-1"/>
    </source>
</evidence>
<evidence type="ECO:0000256" key="8">
    <source>
        <dbReference type="ARBA" id="ARBA00022837"/>
    </source>
</evidence>
<dbReference type="AlphaFoldDB" id="A0A9N8ZZV3"/>
<feature type="binding site" evidence="14">
    <location>
        <position position="272"/>
    </location>
    <ligand>
        <name>Mg(2+)</name>
        <dbReference type="ChEBI" id="CHEBI:18420"/>
    </ligand>
</feature>
<keyword evidence="6 14" id="KW-0479">Metal-binding</keyword>
<feature type="active site" description="Proton acceptor" evidence="12">
    <location>
        <position position="136"/>
    </location>
</feature>
<dbReference type="Proteomes" id="UP000789375">
    <property type="component" value="Unassembled WGS sequence"/>
</dbReference>
<feature type="binding site" evidence="13">
    <location>
        <position position="369"/>
    </location>
    <ligand>
        <name>substrate</name>
    </ligand>
</feature>
<evidence type="ECO:0000256" key="7">
    <source>
        <dbReference type="ARBA" id="ARBA00022801"/>
    </source>
</evidence>
<evidence type="ECO:0000256" key="5">
    <source>
        <dbReference type="ARBA" id="ARBA00014741"/>
    </source>
</evidence>
<reference evidence="18" key="1">
    <citation type="submission" date="2021-06" db="EMBL/GenBank/DDBJ databases">
        <authorList>
            <person name="Kallberg Y."/>
            <person name="Tangrot J."/>
            <person name="Rosling A."/>
        </authorList>
    </citation>
    <scope>NUCLEOTIDE SEQUENCE</scope>
    <source>
        <strain evidence="18">87-6 pot B 2015</strain>
    </source>
</reference>
<feature type="binding site" evidence="13">
    <location>
        <position position="145"/>
    </location>
    <ligand>
        <name>substrate</name>
    </ligand>
</feature>
<comment type="cofactor">
    <cofactor evidence="15">
        <name>Mg(2+)</name>
        <dbReference type="ChEBI" id="CHEBI:18420"/>
    </cofactor>
    <cofactor evidence="15">
        <name>Ca(2+)</name>
        <dbReference type="ChEBI" id="CHEBI:29108"/>
    </cofactor>
</comment>
<comment type="catalytic activity">
    <reaction evidence="1 15">
        <text>4-fumarylacetoacetate + H2O = acetoacetate + fumarate + H(+)</text>
        <dbReference type="Rhea" id="RHEA:10244"/>
        <dbReference type="ChEBI" id="CHEBI:13705"/>
        <dbReference type="ChEBI" id="CHEBI:15377"/>
        <dbReference type="ChEBI" id="CHEBI:15378"/>
        <dbReference type="ChEBI" id="CHEBI:18034"/>
        <dbReference type="ChEBI" id="CHEBI:29806"/>
        <dbReference type="EC" id="3.7.1.2"/>
    </reaction>
</comment>
<keyword evidence="9 14" id="KW-0460">Magnesium</keyword>
<feature type="binding site" evidence="14">
    <location>
        <position position="225"/>
    </location>
    <ligand>
        <name>Ca(2+)</name>
        <dbReference type="ChEBI" id="CHEBI:29108"/>
    </ligand>
</feature>
<comment type="similarity">
    <text evidence="3 15">Belongs to the FAH family.</text>
</comment>
<evidence type="ECO:0000256" key="1">
    <source>
        <dbReference type="ARBA" id="ARBA00000353"/>
    </source>
</evidence>
<dbReference type="InterPro" id="IPR011234">
    <property type="entry name" value="Fumarylacetoacetase-like_C"/>
</dbReference>
<dbReference type="GO" id="GO:0004334">
    <property type="term" value="F:fumarylacetoacetase activity"/>
    <property type="evidence" value="ECO:0007669"/>
    <property type="project" value="UniProtKB-UniRule"/>
</dbReference>
<evidence type="ECO:0000256" key="6">
    <source>
        <dbReference type="ARBA" id="ARBA00022723"/>
    </source>
</evidence>
<gene>
    <name evidence="18" type="ORF">FMOSSE_LOCUS4690</name>
</gene>
<organism evidence="18 19">
    <name type="scientific">Funneliformis mosseae</name>
    <name type="common">Endomycorrhizal fungus</name>
    <name type="synonym">Glomus mosseae</name>
    <dbReference type="NCBI Taxonomy" id="27381"/>
    <lineage>
        <taxon>Eukaryota</taxon>
        <taxon>Fungi</taxon>
        <taxon>Fungi incertae sedis</taxon>
        <taxon>Mucoromycota</taxon>
        <taxon>Glomeromycotina</taxon>
        <taxon>Glomeromycetes</taxon>
        <taxon>Glomerales</taxon>
        <taxon>Glomeraceae</taxon>
        <taxon>Funneliformis</taxon>
    </lineage>
</organism>
<evidence type="ECO:0000256" key="15">
    <source>
        <dbReference type="RuleBase" id="RU366008"/>
    </source>
</evidence>
<dbReference type="GO" id="GO:0046872">
    <property type="term" value="F:metal ion binding"/>
    <property type="evidence" value="ECO:0007669"/>
    <property type="project" value="UniProtKB-UniRule"/>
</dbReference>
<dbReference type="FunFam" id="2.30.30.230:FF:000001">
    <property type="entry name" value="Fumarylacetoacetase"/>
    <property type="match status" value="1"/>
</dbReference>
<dbReference type="Pfam" id="PF01557">
    <property type="entry name" value="FAA_hydrolase"/>
    <property type="match status" value="1"/>
</dbReference>
<feature type="binding site" evidence="14">
    <location>
        <position position="129"/>
    </location>
    <ligand>
        <name>Ca(2+)</name>
        <dbReference type="ChEBI" id="CHEBI:29108"/>
    </ligand>
</feature>
<proteinExistence type="inferred from homology"/>
<keyword evidence="11 15" id="KW-0585">Phenylalanine catabolism</keyword>
<feature type="domain" description="Fumarylacetoacetase-like C-terminal" evidence="16">
    <location>
        <begin position="176"/>
        <end position="427"/>
    </location>
</feature>
<dbReference type="PANTHER" id="PTHR43069:SF2">
    <property type="entry name" value="FUMARYLACETOACETASE"/>
    <property type="match status" value="1"/>
</dbReference>
<dbReference type="GO" id="GO:1902000">
    <property type="term" value="P:homogentisate catabolic process"/>
    <property type="evidence" value="ECO:0007669"/>
    <property type="project" value="TreeGrafter"/>
</dbReference>
<dbReference type="SUPFAM" id="SSF56529">
    <property type="entry name" value="FAH"/>
    <property type="match status" value="1"/>
</dbReference>
<protein>
    <recommendedName>
        <fullName evidence="5 15">Fumarylacetoacetase</fullName>
        <ecNumber evidence="4 15">3.7.1.2</ecNumber>
    </recommendedName>
    <alternativeName>
        <fullName evidence="15">Fumarylacetoacetate hydrolase</fullName>
    </alternativeName>
</protein>
<evidence type="ECO:0000256" key="4">
    <source>
        <dbReference type="ARBA" id="ARBA00012094"/>
    </source>
</evidence>
<evidence type="ECO:0000256" key="3">
    <source>
        <dbReference type="ARBA" id="ARBA00010211"/>
    </source>
</evidence>
<evidence type="ECO:0000256" key="11">
    <source>
        <dbReference type="ARBA" id="ARBA00023232"/>
    </source>
</evidence>
<keyword evidence="8 14" id="KW-0106">Calcium</keyword>
<keyword evidence="7 15" id="KW-0378">Hydrolase</keyword>
<dbReference type="SUPFAM" id="SSF63433">
    <property type="entry name" value="Fumarylacetoacetate hydrolase, FAH, N-terminal domain"/>
    <property type="match status" value="1"/>
</dbReference>
<dbReference type="Gene3D" id="2.30.30.230">
    <property type="entry name" value="Fumarylacetoacetase, N-terminal domain"/>
    <property type="match status" value="1"/>
</dbReference>
<evidence type="ECO:0000313" key="19">
    <source>
        <dbReference type="Proteomes" id="UP000789375"/>
    </source>
</evidence>
<feature type="binding site" evidence="14">
    <location>
        <position position="276"/>
    </location>
    <ligand>
        <name>Mg(2+)</name>
        <dbReference type="ChEBI" id="CHEBI:18420"/>
    </ligand>
</feature>
<keyword evidence="10 15" id="KW-0828">Tyrosine catabolism</keyword>
<dbReference type="GO" id="GO:0006559">
    <property type="term" value="P:L-phenylalanine catabolic process"/>
    <property type="evidence" value="ECO:0007669"/>
    <property type="project" value="UniProtKB-UniRule"/>
</dbReference>
<evidence type="ECO:0000256" key="14">
    <source>
        <dbReference type="PIRSR" id="PIRSR605959-3"/>
    </source>
</evidence>
<feature type="binding site" evidence="14">
    <location>
        <position position="257"/>
    </location>
    <ligand>
        <name>Mg(2+)</name>
        <dbReference type="ChEBI" id="CHEBI:18420"/>
    </ligand>
</feature>
<dbReference type="PANTHER" id="PTHR43069">
    <property type="entry name" value="FUMARYLACETOACETASE"/>
    <property type="match status" value="1"/>
</dbReference>
<evidence type="ECO:0000256" key="13">
    <source>
        <dbReference type="PIRSR" id="PIRSR605959-2"/>
    </source>
</evidence>
<dbReference type="InterPro" id="IPR036462">
    <property type="entry name" value="Fumarylacetoacetase_N_sf"/>
</dbReference>
<dbReference type="NCBIfam" id="TIGR01266">
    <property type="entry name" value="fum_ac_acetase"/>
    <property type="match status" value="1"/>
</dbReference>
<evidence type="ECO:0000256" key="10">
    <source>
        <dbReference type="ARBA" id="ARBA00022878"/>
    </source>
</evidence>
<feature type="binding site" evidence="13">
    <location>
        <position position="263"/>
    </location>
    <ligand>
        <name>substrate</name>
    </ligand>
</feature>
<evidence type="ECO:0000313" key="18">
    <source>
        <dbReference type="EMBL" id="CAG8514044.1"/>
    </source>
</evidence>
<evidence type="ECO:0000259" key="16">
    <source>
        <dbReference type="Pfam" id="PF01557"/>
    </source>
</evidence>
<dbReference type="Gene3D" id="3.90.850.10">
    <property type="entry name" value="Fumarylacetoacetase-like, C-terminal domain"/>
    <property type="match status" value="1"/>
</dbReference>
<name>A0A9N8ZZV3_FUNMO</name>
<dbReference type="EMBL" id="CAJVPP010000810">
    <property type="protein sequence ID" value="CAG8514044.1"/>
    <property type="molecule type" value="Genomic_DNA"/>
</dbReference>
<feature type="domain" description="Fumarylacetoacetase N-terminal" evidence="17">
    <location>
        <begin position="16"/>
        <end position="121"/>
    </location>
</feature>
<evidence type="ECO:0000256" key="2">
    <source>
        <dbReference type="ARBA" id="ARBA00004782"/>
    </source>
</evidence>
<dbReference type="GO" id="GO:0006572">
    <property type="term" value="P:L-tyrosine catabolic process"/>
    <property type="evidence" value="ECO:0007669"/>
    <property type="project" value="UniProtKB-UniRule"/>
</dbReference>
<evidence type="ECO:0000259" key="17">
    <source>
        <dbReference type="Pfam" id="PF09298"/>
    </source>
</evidence>
<sequence>MKSFIQIPFDSHFPIQNLPFGIFSTQQNPTPRVGVAIGDQILDLTAITTLFEEHVPELKDPSNVFSQSSLNSFMSLGKPLWQATRRFLQNILSNGNPELRDNDQLRQKSFVAQQAAKMHLPAQIGDYTDFYASKEHATNVGVMFRGKDNALMPNWLVFIDSFYIGRYINLKKKRSRVHLPVGYHGRSSSIVVSGTDIVRPCGQRLPVKDQPPIFGPSVKLDFELEMAFFVGSGNKPGERIPIDQASQHIFGLVLMNDWSAWEYVPLGPFLGKNFGTTISPWVVMLDALEPFLTNGPTQDPTPLSYLEHNVPSAYDIQLEVKMKPNESDSFKTLTRSNLKYMYWSLKQQLVHHTVNGCNMRPGDLCGTGTISGRTEDSRGSLLEITWNGQNEIEFENGIKRKFIEDGDEIILTGYCKGEGYLIGFGECTGKILPALQ</sequence>
<feature type="binding site" evidence="14">
    <location>
        <position position="223"/>
    </location>
    <ligand>
        <name>Ca(2+)</name>
        <dbReference type="ChEBI" id="CHEBI:29108"/>
    </ligand>
</feature>
<comment type="caution">
    <text evidence="18">The sequence shown here is derived from an EMBL/GenBank/DDBJ whole genome shotgun (WGS) entry which is preliminary data.</text>
</comment>
<dbReference type="InterPro" id="IPR036663">
    <property type="entry name" value="Fumarylacetoacetase_C_sf"/>
</dbReference>
<evidence type="ECO:0000256" key="9">
    <source>
        <dbReference type="ARBA" id="ARBA00022842"/>
    </source>
</evidence>
<dbReference type="InterPro" id="IPR005959">
    <property type="entry name" value="Fumarylacetoacetase"/>
</dbReference>
<dbReference type="EC" id="3.7.1.2" evidence="4 15"/>
<dbReference type="FunFam" id="3.90.850.10:FF:000004">
    <property type="entry name" value="Fumarylacetoacetase"/>
    <property type="match status" value="1"/>
</dbReference>
<keyword evidence="19" id="KW-1185">Reference proteome</keyword>
<dbReference type="Pfam" id="PF09298">
    <property type="entry name" value="FAA_hydrolase_N"/>
    <property type="match status" value="1"/>
</dbReference>